<evidence type="ECO:0000256" key="9">
    <source>
        <dbReference type="ARBA" id="ARBA00048605"/>
    </source>
</evidence>
<dbReference type="GO" id="GO:0016020">
    <property type="term" value="C:membrane"/>
    <property type="evidence" value="ECO:0007669"/>
    <property type="project" value="InterPro"/>
</dbReference>
<dbReference type="InterPro" id="IPR050749">
    <property type="entry name" value="Glycosyl_Hydrolase_47"/>
</dbReference>
<evidence type="ECO:0000256" key="7">
    <source>
        <dbReference type="ARBA" id="ARBA00023157"/>
    </source>
</evidence>
<evidence type="ECO:0000313" key="13">
    <source>
        <dbReference type="EMBL" id="KAF9529051.1"/>
    </source>
</evidence>
<keyword evidence="4 10" id="KW-0479">Metal-binding</keyword>
<evidence type="ECO:0000256" key="12">
    <source>
        <dbReference type="RuleBase" id="RU361193"/>
    </source>
</evidence>
<dbReference type="Proteomes" id="UP000807306">
    <property type="component" value="Unassembled WGS sequence"/>
</dbReference>
<dbReference type="GO" id="GO:0005975">
    <property type="term" value="P:carbohydrate metabolic process"/>
    <property type="evidence" value="ECO:0007669"/>
    <property type="project" value="InterPro"/>
</dbReference>
<evidence type="ECO:0000256" key="1">
    <source>
        <dbReference type="ARBA" id="ARBA00001913"/>
    </source>
</evidence>
<dbReference type="SUPFAM" id="SSF48225">
    <property type="entry name" value="Seven-hairpin glycosidases"/>
    <property type="match status" value="1"/>
</dbReference>
<keyword evidence="12" id="KW-0326">Glycosidase</keyword>
<evidence type="ECO:0000256" key="3">
    <source>
        <dbReference type="ARBA" id="ARBA00007658"/>
    </source>
</evidence>
<keyword evidence="14" id="KW-1185">Reference proteome</keyword>
<dbReference type="Pfam" id="PF01532">
    <property type="entry name" value="Glyco_hydro_47"/>
    <property type="match status" value="1"/>
</dbReference>
<comment type="catalytic activity">
    <reaction evidence="9">
        <text>N(4)-(alpha-D-Man-(1-&gt;2)-alpha-D-Man-(1-&gt;2)-alpha-D-Man-(1-&gt;3)-[alpha-D-Man-(1-&gt;2)-alpha-D-Man-(1-&gt;3)-[alpha-D-Man-(1-&gt;2)-alpha-D-Man-(1-&gt;6)]-alpha-D-Man-(1-&gt;6)]-beta-D-Man-(1-&gt;4)-beta-D-GlcNAc-(1-&gt;4)-beta-D-GlcNAc)-L-asparaginyl-[protein] (N-glucan mannose isomer 9A1,2,3B1,2,3) + 4 H2O = N(4)-(alpha-D-Man-(1-&gt;3)-[alpha-D-Man-(1-&gt;3)-[alpha-D-Man-(1-&gt;6)]-alpha-D-Man-(1-&gt;6)]-beta-D-Man-(1-&gt;4)-beta-D-GlcNAc-(1-&gt;4)-beta-D-GlcNAc)-L-asparaginyl-[protein] (N-glucan mannose isomer 5A1,2) + 4 beta-D-mannose</text>
        <dbReference type="Rhea" id="RHEA:56008"/>
        <dbReference type="Rhea" id="RHEA-COMP:14356"/>
        <dbReference type="Rhea" id="RHEA-COMP:14367"/>
        <dbReference type="ChEBI" id="CHEBI:15377"/>
        <dbReference type="ChEBI" id="CHEBI:28563"/>
        <dbReference type="ChEBI" id="CHEBI:59087"/>
        <dbReference type="ChEBI" id="CHEBI:139493"/>
        <dbReference type="EC" id="3.2.1.113"/>
    </reaction>
</comment>
<proteinExistence type="inferred from homology"/>
<evidence type="ECO:0000256" key="2">
    <source>
        <dbReference type="ARBA" id="ARBA00004922"/>
    </source>
</evidence>
<dbReference type="PRINTS" id="PR00747">
    <property type="entry name" value="GLYHDRLASE47"/>
</dbReference>
<evidence type="ECO:0000256" key="8">
    <source>
        <dbReference type="ARBA" id="ARBA00047669"/>
    </source>
</evidence>
<feature type="disulfide bond" evidence="11">
    <location>
        <begin position="345"/>
        <end position="409"/>
    </location>
</feature>
<keyword evidence="7 11" id="KW-1015">Disulfide bond</keyword>
<comment type="catalytic activity">
    <reaction evidence="8">
        <text>N(4)-(alpha-D-Man-(1-&gt;2)-alpha-D-Man-(1-&gt;2)-alpha-D-Man-(1-&gt;3)-[alpha-D-Man-(1-&gt;3)-[alpha-D-Man-(1-&gt;2)-alpha-D-Man-(1-&gt;6)]-alpha-D-Man-(1-&gt;6)]-beta-D-Man-(1-&gt;4)-beta-D-GlcNAc-(1-&gt;4)-beta-D-GlcNAc)-L-asparaginyl-[protein] (N-glucan mannose isomer 8A1,2,3B1,3) + 3 H2O = N(4)-(alpha-D-Man-(1-&gt;3)-[alpha-D-Man-(1-&gt;3)-[alpha-D-Man-(1-&gt;6)]-alpha-D-Man-(1-&gt;6)]-beta-D-Man-(1-&gt;4)-beta-D-GlcNAc-(1-&gt;4)-beta-D-GlcNAc)-L-asparaginyl-[protein] (N-glucan mannose isomer 5A1,2) + 3 beta-D-mannose</text>
        <dbReference type="Rhea" id="RHEA:56028"/>
        <dbReference type="Rhea" id="RHEA-COMP:14358"/>
        <dbReference type="Rhea" id="RHEA-COMP:14367"/>
        <dbReference type="ChEBI" id="CHEBI:15377"/>
        <dbReference type="ChEBI" id="CHEBI:28563"/>
        <dbReference type="ChEBI" id="CHEBI:59087"/>
        <dbReference type="ChEBI" id="CHEBI:60628"/>
        <dbReference type="EC" id="3.2.1.113"/>
    </reaction>
</comment>
<comment type="similarity">
    <text evidence="3 12">Belongs to the glycosyl hydrolase 47 family.</text>
</comment>
<evidence type="ECO:0000256" key="10">
    <source>
        <dbReference type="PIRSR" id="PIRSR601382-2"/>
    </source>
</evidence>
<dbReference type="Gene3D" id="1.50.10.10">
    <property type="match status" value="1"/>
</dbReference>
<evidence type="ECO:0000256" key="11">
    <source>
        <dbReference type="PIRSR" id="PIRSR601382-3"/>
    </source>
</evidence>
<dbReference type="GO" id="GO:0004571">
    <property type="term" value="F:mannosyl-oligosaccharide 1,2-alpha-mannosidase activity"/>
    <property type="evidence" value="ECO:0007669"/>
    <property type="project" value="UniProtKB-EC"/>
</dbReference>
<dbReference type="InterPro" id="IPR036026">
    <property type="entry name" value="Seven-hairpin_glycosidases"/>
</dbReference>
<dbReference type="GO" id="GO:0036503">
    <property type="term" value="P:ERAD pathway"/>
    <property type="evidence" value="ECO:0007669"/>
    <property type="project" value="UniProtKB-ARBA"/>
</dbReference>
<dbReference type="InterPro" id="IPR012341">
    <property type="entry name" value="6hp_glycosidase-like_sf"/>
</dbReference>
<dbReference type="OrthoDB" id="8118055at2759"/>
<keyword evidence="5 12" id="KW-0378">Hydrolase</keyword>
<dbReference type="AlphaFoldDB" id="A0A9P6JQC7"/>
<evidence type="ECO:0000256" key="6">
    <source>
        <dbReference type="ARBA" id="ARBA00022837"/>
    </source>
</evidence>
<dbReference type="EC" id="3.2.1.-" evidence="12"/>
<gene>
    <name evidence="13" type="ORF">CPB83DRAFT_853130</name>
</gene>
<feature type="binding site" evidence="10">
    <location>
        <position position="580"/>
    </location>
    <ligand>
        <name>Ca(2+)</name>
        <dbReference type="ChEBI" id="CHEBI:29108"/>
    </ligand>
</feature>
<evidence type="ECO:0000256" key="5">
    <source>
        <dbReference type="ARBA" id="ARBA00022801"/>
    </source>
</evidence>
<dbReference type="PANTHER" id="PTHR11742">
    <property type="entry name" value="MANNOSYL-OLIGOSACCHARIDE ALPHA-1,2-MANNOSIDASE-RELATED"/>
    <property type="match status" value="1"/>
</dbReference>
<dbReference type="EMBL" id="MU157848">
    <property type="protein sequence ID" value="KAF9529051.1"/>
    <property type="molecule type" value="Genomic_DNA"/>
</dbReference>
<comment type="pathway">
    <text evidence="2">Protein modification; protein glycosylation.</text>
</comment>
<keyword evidence="6 10" id="KW-0106">Calcium</keyword>
<protein>
    <recommendedName>
        <fullName evidence="12">alpha-1,2-Mannosidase</fullName>
        <ecNumber evidence="12">3.2.1.-</ecNumber>
    </recommendedName>
</protein>
<sequence>MLQDLIRSKPWRRGFFFLLALLTFGFLSTNTFPHISAPRFSLGRYKCMTFGWVGSASRCRAEKVKEAFVHAYHGYEKYAMPNDELRPVTNGFSNEYGRWAATAVDSLDTMILMGLKDEYKRALDHIKDMSFEISTIKPGLEVRFFETVIRYLGGLLSAYALSGDKVLLFRAEELANTLEVAFDSPTGLPSFSFILDSHRRLRKKGGENSNIADVSSLHLEYTYLAAATGNYKYLNRTTHIINMLSKANVSDSNGMLSVWWSQKTGLPQGAYISVGALADSAHEYLLKLYLLTGKTDKRSIEMYIRMTTQVITHLLYLSPHRNMLYVTDAYDLKSTPSHKLEHLACFFPGLLALGAHTLPLDNLASIGIDPNQIFSSALHGLGRADFERLSNYNLTEVHMWAAEGLAQTCYLSYADQATGLGPDEMWMSTKAASKPKLWINALDTWRLEGSKGSWSRGKMMGKSIPPGLQNGKPMKDPTRRDYTLKATNYLLRPETVESLYILWRLTGQAKYREWAWNIFEAIEKVAKTESGYTHIVHVDIDPPKRGDIMPSFFLAETLKYLYLIFLDDDPLPLDKWVFNTEAHPLPVFRWTEAEKKKMSLIH</sequence>
<dbReference type="GO" id="GO:0005509">
    <property type="term" value="F:calcium ion binding"/>
    <property type="evidence" value="ECO:0007669"/>
    <property type="project" value="InterPro"/>
</dbReference>
<comment type="caution">
    <text evidence="13">The sequence shown here is derived from an EMBL/GenBank/DDBJ whole genome shotgun (WGS) entry which is preliminary data.</text>
</comment>
<evidence type="ECO:0000313" key="14">
    <source>
        <dbReference type="Proteomes" id="UP000807306"/>
    </source>
</evidence>
<reference evidence="13" key="1">
    <citation type="submission" date="2020-11" db="EMBL/GenBank/DDBJ databases">
        <authorList>
            <consortium name="DOE Joint Genome Institute"/>
            <person name="Ahrendt S."/>
            <person name="Riley R."/>
            <person name="Andreopoulos W."/>
            <person name="Labutti K."/>
            <person name="Pangilinan J."/>
            <person name="Ruiz-Duenas F.J."/>
            <person name="Barrasa J.M."/>
            <person name="Sanchez-Garcia M."/>
            <person name="Camarero S."/>
            <person name="Miyauchi S."/>
            <person name="Serrano A."/>
            <person name="Linde D."/>
            <person name="Babiker R."/>
            <person name="Drula E."/>
            <person name="Ayuso-Fernandez I."/>
            <person name="Pacheco R."/>
            <person name="Padilla G."/>
            <person name="Ferreira P."/>
            <person name="Barriuso J."/>
            <person name="Kellner H."/>
            <person name="Castanera R."/>
            <person name="Alfaro M."/>
            <person name="Ramirez L."/>
            <person name="Pisabarro A.G."/>
            <person name="Kuo A."/>
            <person name="Tritt A."/>
            <person name="Lipzen A."/>
            <person name="He G."/>
            <person name="Yan M."/>
            <person name="Ng V."/>
            <person name="Cullen D."/>
            <person name="Martin F."/>
            <person name="Rosso M.-N."/>
            <person name="Henrissat B."/>
            <person name="Hibbett D."/>
            <person name="Martinez A.T."/>
            <person name="Grigoriev I.V."/>
        </authorList>
    </citation>
    <scope>NUCLEOTIDE SEQUENCE</scope>
    <source>
        <strain evidence="13">CBS 506.95</strain>
    </source>
</reference>
<accession>A0A9P6JQC7</accession>
<dbReference type="GO" id="GO:0005783">
    <property type="term" value="C:endoplasmic reticulum"/>
    <property type="evidence" value="ECO:0007669"/>
    <property type="project" value="TreeGrafter"/>
</dbReference>
<name>A0A9P6JQC7_9AGAR</name>
<evidence type="ECO:0000256" key="4">
    <source>
        <dbReference type="ARBA" id="ARBA00022723"/>
    </source>
</evidence>
<dbReference type="InterPro" id="IPR001382">
    <property type="entry name" value="Glyco_hydro_47"/>
</dbReference>
<organism evidence="13 14">
    <name type="scientific">Crepidotus variabilis</name>
    <dbReference type="NCBI Taxonomy" id="179855"/>
    <lineage>
        <taxon>Eukaryota</taxon>
        <taxon>Fungi</taxon>
        <taxon>Dikarya</taxon>
        <taxon>Basidiomycota</taxon>
        <taxon>Agaricomycotina</taxon>
        <taxon>Agaricomycetes</taxon>
        <taxon>Agaricomycetidae</taxon>
        <taxon>Agaricales</taxon>
        <taxon>Agaricineae</taxon>
        <taxon>Crepidotaceae</taxon>
        <taxon>Crepidotus</taxon>
    </lineage>
</organism>
<comment type="cofactor">
    <cofactor evidence="1 10">
        <name>Ca(2+)</name>
        <dbReference type="ChEBI" id="CHEBI:29108"/>
    </cofactor>
</comment>
<dbReference type="PANTHER" id="PTHR11742:SF55">
    <property type="entry name" value="ENDOPLASMIC RETICULUM MANNOSYL-OLIGOSACCHARIDE 1,2-ALPHA-MANNOSIDASE"/>
    <property type="match status" value="1"/>
</dbReference>